<dbReference type="STRING" id="1076935.U4KZ18"/>
<dbReference type="Gene3D" id="3.30.810.10">
    <property type="entry name" value="2-Layer Sandwich"/>
    <property type="match status" value="1"/>
</dbReference>
<dbReference type="Gene3D" id="3.30.800.10">
    <property type="entry name" value="Phosphatidylinositol Phosphate Kinase II Beta"/>
    <property type="match status" value="1"/>
</dbReference>
<organism evidence="4 5">
    <name type="scientific">Pyronema omphalodes (strain CBS 100304)</name>
    <name type="common">Pyronema confluens</name>
    <dbReference type="NCBI Taxonomy" id="1076935"/>
    <lineage>
        <taxon>Eukaryota</taxon>
        <taxon>Fungi</taxon>
        <taxon>Dikarya</taxon>
        <taxon>Ascomycota</taxon>
        <taxon>Pezizomycotina</taxon>
        <taxon>Pezizomycetes</taxon>
        <taxon>Pezizales</taxon>
        <taxon>Pyronemataceae</taxon>
        <taxon>Pyronema</taxon>
    </lineage>
</organism>
<dbReference type="InterPro" id="IPR023610">
    <property type="entry name" value="PInositol-4/5-P-5/4-kinase"/>
</dbReference>
<reference evidence="4 5" key="1">
    <citation type="journal article" date="2013" name="PLoS Genet.">
        <title>The genome and development-dependent transcriptomes of Pyronema confluens: a window into fungal evolution.</title>
        <authorList>
            <person name="Traeger S."/>
            <person name="Altegoer F."/>
            <person name="Freitag M."/>
            <person name="Gabaldon T."/>
            <person name="Kempken F."/>
            <person name="Kumar A."/>
            <person name="Marcet-Houben M."/>
            <person name="Poggeler S."/>
            <person name="Stajich J.E."/>
            <person name="Nowrousian M."/>
        </authorList>
    </citation>
    <scope>NUCLEOTIDE SEQUENCE [LARGE SCALE GENOMIC DNA]</scope>
    <source>
        <strain evidence="5">CBS 100304</strain>
        <tissue evidence="4">Vegetative mycelium</tissue>
    </source>
</reference>
<dbReference type="InterPro" id="IPR027483">
    <property type="entry name" value="PInositol-4-P-4/5-kinase_C_sf"/>
</dbReference>
<keyword evidence="1" id="KW-0808">Transferase</keyword>
<dbReference type="CDD" id="cd17303">
    <property type="entry name" value="PIPKc_PIP5K_yeast_like"/>
    <property type="match status" value="1"/>
</dbReference>
<feature type="compositionally biased region" description="Polar residues" evidence="2">
    <location>
        <begin position="469"/>
        <end position="488"/>
    </location>
</feature>
<keyword evidence="1 4" id="KW-0418">Kinase</keyword>
<dbReference type="OrthoDB" id="20783at2759"/>
<dbReference type="eggNOG" id="KOG0229">
    <property type="taxonomic scope" value="Eukaryota"/>
</dbReference>
<dbReference type="PANTHER" id="PTHR23086:SF8">
    <property type="entry name" value="PHOSPHATIDYLINOSITOL 5-PHOSPHATE 4-KINASE, ISOFORM A"/>
    <property type="match status" value="1"/>
</dbReference>
<dbReference type="SMART" id="SM00330">
    <property type="entry name" value="PIPKc"/>
    <property type="match status" value="1"/>
</dbReference>
<proteinExistence type="predicted"/>
<evidence type="ECO:0000259" key="3">
    <source>
        <dbReference type="PROSITE" id="PS51455"/>
    </source>
</evidence>
<dbReference type="GO" id="GO:0005886">
    <property type="term" value="C:plasma membrane"/>
    <property type="evidence" value="ECO:0007669"/>
    <property type="project" value="TreeGrafter"/>
</dbReference>
<dbReference type="Pfam" id="PF01504">
    <property type="entry name" value="PIP5K"/>
    <property type="match status" value="1"/>
</dbReference>
<accession>U4KZ18</accession>
<feature type="region of interest" description="Disordered" evidence="2">
    <location>
        <begin position="415"/>
        <end position="506"/>
    </location>
</feature>
<feature type="domain" description="PIPK" evidence="3">
    <location>
        <begin position="72"/>
        <end position="415"/>
    </location>
</feature>
<name>U4KZ18_PYROM</name>
<sequence length="506" mass="57445">MNYLYIATLYLTFSSTANVNASVLNNRGVLSSAIEAESPQQSSSEWDQQLTNATHSEYLQQKRGVSEPKIVKRDGSKSERALFRMLTGIASTVWRVAPVVYRDFHQLDYNEQYRVSFNKNGTALGPHSKYDFEFKDYAPDVFEFIRSNFEVDEDSYVESLTGNMRMDELASPGKSGGTFYFSTDKKYVIKTIHEGEHKYLREILPEYLAYVKSNPNTLLSQFYGLHRIKKWKGGKKYFVVMNNVFPPQNEIHQTWDLKGSTARRYVDEDEIAAKPKKTQQDVNWINKQMRLHFGPKKAEELLNQLARDAEFLRKRHVIDYSLLIGIHRIGNESVAITPSKSIFHADNGCFRSTNANDEPDDLLYCLGVIDILTYYTAWRAVDSFFTSFGIPSHTLSTVQPKTYARRFLKFIGDQIQPKSSEESEQNASNAETNDSSVNSTEISTDITTSSSSYTKNASSELAESLSPMMPNNATTESATPSPDTTTMPEASHSTRKVRGAERPFML</sequence>
<dbReference type="AlphaFoldDB" id="U4KZ18"/>
<evidence type="ECO:0000313" key="5">
    <source>
        <dbReference type="Proteomes" id="UP000018144"/>
    </source>
</evidence>
<dbReference type="PROSITE" id="PS51455">
    <property type="entry name" value="PIPK"/>
    <property type="match status" value="1"/>
</dbReference>
<keyword evidence="5" id="KW-1185">Reference proteome</keyword>
<evidence type="ECO:0000256" key="1">
    <source>
        <dbReference type="PROSITE-ProRule" id="PRU00781"/>
    </source>
</evidence>
<keyword evidence="1" id="KW-0067">ATP-binding</keyword>
<gene>
    <name evidence="4" type="ORF">PCON_06522</name>
</gene>
<dbReference type="EMBL" id="HF935323">
    <property type="protein sequence ID" value="CCX06935.1"/>
    <property type="molecule type" value="Genomic_DNA"/>
</dbReference>
<dbReference type="GO" id="GO:0046854">
    <property type="term" value="P:phosphatidylinositol phosphate biosynthetic process"/>
    <property type="evidence" value="ECO:0007669"/>
    <property type="project" value="TreeGrafter"/>
</dbReference>
<dbReference type="InterPro" id="IPR002498">
    <property type="entry name" value="PInositol-4-P-4/5-kinase_core"/>
</dbReference>
<feature type="compositionally biased region" description="Low complexity" evidence="2">
    <location>
        <begin position="439"/>
        <end position="459"/>
    </location>
</feature>
<dbReference type="Proteomes" id="UP000018144">
    <property type="component" value="Unassembled WGS sequence"/>
</dbReference>
<protein>
    <submittedName>
        <fullName evidence="4">Similar to Phosphatidylinositol 4-phosphate 5-kinase its3 acc. no. O13853</fullName>
    </submittedName>
</protein>
<evidence type="ECO:0000256" key="2">
    <source>
        <dbReference type="SAM" id="MobiDB-lite"/>
    </source>
</evidence>
<dbReference type="InterPro" id="IPR027484">
    <property type="entry name" value="PInositol-4-P-5-kinase_N"/>
</dbReference>
<evidence type="ECO:0000313" key="4">
    <source>
        <dbReference type="EMBL" id="CCX06935.1"/>
    </source>
</evidence>
<dbReference type="GO" id="GO:0005524">
    <property type="term" value="F:ATP binding"/>
    <property type="evidence" value="ECO:0007669"/>
    <property type="project" value="UniProtKB-UniRule"/>
</dbReference>
<keyword evidence="1" id="KW-0547">Nucleotide-binding</keyword>
<dbReference type="GO" id="GO:0016308">
    <property type="term" value="F:1-phosphatidylinositol-4-phosphate 5-kinase activity"/>
    <property type="evidence" value="ECO:0007669"/>
    <property type="project" value="TreeGrafter"/>
</dbReference>
<dbReference type="PANTHER" id="PTHR23086">
    <property type="entry name" value="PHOSPHATIDYLINOSITOL-4-PHOSPHATE 5-KINASE"/>
    <property type="match status" value="1"/>
</dbReference>
<dbReference type="SUPFAM" id="SSF56104">
    <property type="entry name" value="SAICAR synthase-like"/>
    <property type="match status" value="1"/>
</dbReference>